<dbReference type="Proteomes" id="UP000004946">
    <property type="component" value="Chromosome"/>
</dbReference>
<dbReference type="EMBL" id="AEON01000002">
    <property type="protein sequence ID" value="EFT82652.1"/>
    <property type="molecule type" value="Genomic_DNA"/>
</dbReference>
<dbReference type="AlphaFoldDB" id="E6K2U8"/>
<evidence type="ECO:0000313" key="3">
    <source>
        <dbReference type="Proteomes" id="UP000004946"/>
    </source>
</evidence>
<sequence>MDGRSYGSAGEPLNEEEQNRMAQTLSSPDFELMFLPPDSWVEVALDPARRSVQIAALAKTLERLLPEGASPASYISLRKGMEKVFSDAYSSGVRYAIMPRIRTDGTVGMLSLYNIAILPAASLEEDEEEARTRIYQSVIKEREGFLEGESSQISLVENPSLGTGVQVESLEYSQTAKGKNTAHQVAIFRTFFPVKNQTVVATGVCFQPELQEVLFHFFELMTSTLSLRQTEKGRSNETRPAKADQAEKKPGGEERRAG</sequence>
<name>E6K2U8_PARDN</name>
<accession>E6K2U8</accession>
<feature type="region of interest" description="Disordered" evidence="1">
    <location>
        <begin position="1"/>
        <end position="22"/>
    </location>
</feature>
<dbReference type="HOGENOM" id="CLU_1234050_0_0_11"/>
<evidence type="ECO:0000256" key="1">
    <source>
        <dbReference type="SAM" id="MobiDB-lite"/>
    </source>
</evidence>
<protein>
    <submittedName>
        <fullName evidence="2">Uncharacterized protein</fullName>
    </submittedName>
</protein>
<feature type="compositionally biased region" description="Basic and acidic residues" evidence="1">
    <location>
        <begin position="229"/>
        <end position="258"/>
    </location>
</feature>
<gene>
    <name evidence="2" type="ORF">HMPREF0620_1337</name>
</gene>
<organism evidence="2 3">
    <name type="scientific">Parascardovia denticolens DSM 10105 = JCM 12538</name>
    <dbReference type="NCBI Taxonomy" id="864564"/>
    <lineage>
        <taxon>Bacteria</taxon>
        <taxon>Bacillati</taxon>
        <taxon>Actinomycetota</taxon>
        <taxon>Actinomycetes</taxon>
        <taxon>Bifidobacteriales</taxon>
        <taxon>Bifidobacteriaceae</taxon>
        <taxon>Parascardovia</taxon>
    </lineage>
</organism>
<evidence type="ECO:0000313" key="2">
    <source>
        <dbReference type="EMBL" id="EFT82652.1"/>
    </source>
</evidence>
<keyword evidence="3" id="KW-1185">Reference proteome</keyword>
<comment type="caution">
    <text evidence="2">The sequence shown here is derived from an EMBL/GenBank/DDBJ whole genome shotgun (WGS) entry which is preliminary data.</text>
</comment>
<reference evidence="2 3" key="1">
    <citation type="submission" date="2010-12" db="EMBL/GenBank/DDBJ databases">
        <authorList>
            <person name="Muzny D."/>
            <person name="Qin X."/>
            <person name="Buhay C."/>
            <person name="Dugan-Rocha S."/>
            <person name="Ding Y."/>
            <person name="Chen G."/>
            <person name="Hawes A."/>
            <person name="Holder M."/>
            <person name="Jhangiani S."/>
            <person name="Johnson A."/>
            <person name="Khan Z."/>
            <person name="Li Z."/>
            <person name="Liu W."/>
            <person name="Liu X."/>
            <person name="Perez L."/>
            <person name="Shen H."/>
            <person name="Wang Q."/>
            <person name="Watt J."/>
            <person name="Xi L."/>
            <person name="Xin Y."/>
            <person name="Zhou J."/>
            <person name="Deng J."/>
            <person name="Jiang H."/>
            <person name="Liu Y."/>
            <person name="Qu J."/>
            <person name="Song X.-Z."/>
            <person name="Zhang L."/>
            <person name="Villasana D."/>
            <person name="Johnson A."/>
            <person name="Liu J."/>
            <person name="Liyanage D."/>
            <person name="Lorensuhewa L."/>
            <person name="Robinson T."/>
            <person name="Song A."/>
            <person name="Song B.-B."/>
            <person name="Dinh H."/>
            <person name="Thornton R."/>
            <person name="Coyle M."/>
            <person name="Francisco L."/>
            <person name="Jackson L."/>
            <person name="Javaid M."/>
            <person name="Korchina V."/>
            <person name="Kovar C."/>
            <person name="Mata R."/>
            <person name="Mathew T."/>
            <person name="Ngo R."/>
            <person name="Nguyen L."/>
            <person name="Nguyen N."/>
            <person name="Okwuonu G."/>
            <person name="Ongeri F."/>
            <person name="Pham C."/>
            <person name="Simmons D."/>
            <person name="Wilczek-Boney K."/>
            <person name="Hale W."/>
            <person name="Jakkamsetti A."/>
            <person name="Pham P."/>
            <person name="Ruth R."/>
            <person name="San Lucas F."/>
            <person name="Warren J."/>
            <person name="Zhang J."/>
            <person name="Zhao Z."/>
            <person name="Zhou C."/>
            <person name="Zhu D."/>
            <person name="Lee S."/>
            <person name="Bess C."/>
            <person name="Blankenburg K."/>
            <person name="Forbes L."/>
            <person name="Fu Q."/>
            <person name="Gubbala S."/>
            <person name="Hirani K."/>
            <person name="Jayaseelan J.C."/>
            <person name="Lara F."/>
            <person name="Munidasa M."/>
            <person name="Palculict T."/>
            <person name="Patil S."/>
            <person name="Pu L.-L."/>
            <person name="Saada N."/>
            <person name="Tang L."/>
            <person name="Weissenberger G."/>
            <person name="Zhu Y."/>
            <person name="Hemphill L."/>
            <person name="Shang Y."/>
            <person name="Youmans B."/>
            <person name="Ayvaz T."/>
            <person name="Ross M."/>
            <person name="Santibanez J."/>
            <person name="Aqrawi P."/>
            <person name="Gross S."/>
            <person name="Joshi V."/>
            <person name="Fowler G."/>
            <person name="Nazareth L."/>
            <person name="Reid J."/>
            <person name="Worley K."/>
            <person name="Petrosino J."/>
            <person name="Highlander S."/>
            <person name="Gibbs R."/>
        </authorList>
    </citation>
    <scope>NUCLEOTIDE SEQUENCE [LARGE SCALE GENOMIC DNA]</scope>
    <source>
        <strain evidence="2 3">DSM 10105</strain>
    </source>
</reference>
<feature type="region of interest" description="Disordered" evidence="1">
    <location>
        <begin position="228"/>
        <end position="258"/>
    </location>
</feature>
<proteinExistence type="predicted"/>